<dbReference type="NCBIfam" id="NF045541">
    <property type="entry name" value="scaf_prot_MCP2"/>
    <property type="match status" value="1"/>
</dbReference>
<evidence type="ECO:0000259" key="5">
    <source>
        <dbReference type="Pfam" id="PF04586"/>
    </source>
</evidence>
<keyword evidence="7" id="KW-1185">Reference proteome</keyword>
<proteinExistence type="predicted"/>
<feature type="compositionally biased region" description="Polar residues" evidence="4">
    <location>
        <begin position="184"/>
        <end position="193"/>
    </location>
</feature>
<dbReference type="EMBL" id="JBHRSP010000053">
    <property type="protein sequence ID" value="MFC3076363.1"/>
    <property type="molecule type" value="Genomic_DNA"/>
</dbReference>
<evidence type="ECO:0000256" key="3">
    <source>
        <dbReference type="ARBA" id="ARBA00022801"/>
    </source>
</evidence>
<dbReference type="EC" id="3.4.-.-" evidence="6"/>
<gene>
    <name evidence="6" type="ORF">ACFOHH_24840</name>
</gene>
<sequence length="604" mass="66039">MPSTATTMLTRAAAVSGSLDAEARTVDVVFATEQPVRRYSYDVGRYDEVLLCGRENVDLSRADNMSLLDTHGAYSLDDRLGAVVPGSVRFEKGRVIATVKLSRRPKAEELLQDLQDGMSLPISVGYRIAQEERTEATQGGVPTIKATRWQPMEISVVPIPADPNAKTRGIDMPQSIENERQDQQRQAPNNVINERTRQKELRGIARMAGIGEEELERAVEDGTTADAFRARALEAMVERQGRSPTFPHVETQMYGRGHRDVRSAMVDALRVRVDASHKPSQDAHEFVGLSLPELARRSLEAHGISSRGMSAGEVVQRALHTTSDFSHVISGVGQTVLAGAYQSVPSGLKAVARRSAAKDFRPKTTARLSGFSDLEKVNEHGEYKRGTFTEGAESYRISTFGKVFGMTRQMIVNDDLGAFADVARELGQSAARLEADILAQLVKSNPKMSDNKNVFHPDHANAATSGATLSEETLSAARLAMGKQTGLAGELIDVVPKFLVVSLELQTTAEKLLAQIQPTTSDDVNPFAGKLQLVVDRRLDAAPWYLAADPYLTPSLEFSYLEGAEGPRFFTREGFDVDGVETKVSVDFGAGWTDWRGWYRNAGA</sequence>
<dbReference type="Pfam" id="PF25209">
    <property type="entry name" value="Phage_capsid_4"/>
    <property type="match status" value="1"/>
</dbReference>
<keyword evidence="1" id="KW-1188">Viral release from host cell</keyword>
<comment type="caution">
    <text evidence="6">The sequence shown here is derived from an EMBL/GenBank/DDBJ whole genome shotgun (WGS) entry which is preliminary data.</text>
</comment>
<evidence type="ECO:0000313" key="7">
    <source>
        <dbReference type="Proteomes" id="UP001595377"/>
    </source>
</evidence>
<dbReference type="Proteomes" id="UP001595377">
    <property type="component" value="Unassembled WGS sequence"/>
</dbReference>
<accession>A0ABV7DNU6</accession>
<dbReference type="GO" id="GO:0006508">
    <property type="term" value="P:proteolysis"/>
    <property type="evidence" value="ECO:0007669"/>
    <property type="project" value="UniProtKB-KW"/>
</dbReference>
<keyword evidence="2 6" id="KW-0645">Protease</keyword>
<evidence type="ECO:0000256" key="2">
    <source>
        <dbReference type="ARBA" id="ARBA00022670"/>
    </source>
</evidence>
<dbReference type="InterPro" id="IPR054613">
    <property type="entry name" value="Peptidase_S78_dom"/>
</dbReference>
<dbReference type="GO" id="GO:0008233">
    <property type="term" value="F:peptidase activity"/>
    <property type="evidence" value="ECO:0007669"/>
    <property type="project" value="UniProtKB-KW"/>
</dbReference>
<dbReference type="Pfam" id="PF04586">
    <property type="entry name" value="Peptidase_S78"/>
    <property type="match status" value="1"/>
</dbReference>
<reference evidence="7" key="1">
    <citation type="journal article" date="2019" name="Int. J. Syst. Evol. Microbiol.">
        <title>The Global Catalogue of Microorganisms (GCM) 10K type strain sequencing project: providing services to taxonomists for standard genome sequencing and annotation.</title>
        <authorList>
            <consortium name="The Broad Institute Genomics Platform"/>
            <consortium name="The Broad Institute Genome Sequencing Center for Infectious Disease"/>
            <person name="Wu L."/>
            <person name="Ma J."/>
        </authorList>
    </citation>
    <scope>NUCLEOTIDE SEQUENCE [LARGE SCALE GENOMIC DNA]</scope>
    <source>
        <strain evidence="7">KCTC 52677</strain>
    </source>
</reference>
<feature type="region of interest" description="Disordered" evidence="4">
    <location>
        <begin position="178"/>
        <end position="197"/>
    </location>
</feature>
<evidence type="ECO:0000256" key="4">
    <source>
        <dbReference type="SAM" id="MobiDB-lite"/>
    </source>
</evidence>
<keyword evidence="3 6" id="KW-0378">Hydrolase</keyword>
<feature type="domain" description="Prohead serine protease" evidence="5">
    <location>
        <begin position="96"/>
        <end position="168"/>
    </location>
</feature>
<organism evidence="6 7">
    <name type="scientific">Shinella pollutisoli</name>
    <dbReference type="NCBI Taxonomy" id="2250594"/>
    <lineage>
        <taxon>Bacteria</taxon>
        <taxon>Pseudomonadati</taxon>
        <taxon>Pseudomonadota</taxon>
        <taxon>Alphaproteobacteria</taxon>
        <taxon>Hyphomicrobiales</taxon>
        <taxon>Rhizobiaceae</taxon>
        <taxon>Shinella</taxon>
    </lineage>
</organism>
<protein>
    <submittedName>
        <fullName evidence="6">Prohead protease/major capsid protein fusion protein</fullName>
        <ecNumber evidence="6">3.4.-.-</ecNumber>
    </submittedName>
</protein>
<evidence type="ECO:0000256" key="1">
    <source>
        <dbReference type="ARBA" id="ARBA00022612"/>
    </source>
</evidence>
<dbReference type="RefSeq" id="WP_257316680.1">
    <property type="nucleotide sequence ID" value="NZ_JANFDG010000021.1"/>
</dbReference>
<evidence type="ECO:0000313" key="6">
    <source>
        <dbReference type="EMBL" id="MFC3076363.1"/>
    </source>
</evidence>
<name>A0ABV7DNU6_9HYPH</name>